<evidence type="ECO:0000313" key="2">
    <source>
        <dbReference type="EMBL" id="ARQ72451.1"/>
    </source>
</evidence>
<dbReference type="SUPFAM" id="SSF52266">
    <property type="entry name" value="SGNH hydrolase"/>
    <property type="match status" value="1"/>
</dbReference>
<dbReference type="GO" id="GO:0016787">
    <property type="term" value="F:hydrolase activity"/>
    <property type="evidence" value="ECO:0007669"/>
    <property type="project" value="UniProtKB-KW"/>
</dbReference>
<sequence length="432" mass="44652">MTGRRVFALLTGVLAVLLGVALGLGTGQGARHDVAAPAPAEHVGPAADGQWTGTWSAAPSGPEPGTRDGLANRSVRNVLRATVGGTGVRVELSNRYGSQPVTFTDVTVALSASGGPAAVPDSMRRLSFGDRGSVTVPARGSVLSDGVRLDVPAAADLLVTVHAPGPSGPVTHHRIARQTSWVARGDHADDIEGTAFTDSIETWRYVTAVQVFSTGTAGAVVAIGDSLTDGSTSTPGANQRWTDHLAARLREEPGAPPLAVLNQGISGNRLLRDGAPDRQFNGPAGLRRLHTDVLPQAGVRAVVVQLGINDIILQPRQTDPAVLVAGLRRLARDARAADLRVVGATLAPFGGHSAYTPELERVRLAVNEEIRDGGVFDSVADFDAALRDPDDPHRLAPGFDSGDGLHPSDAGYRAMAGAVDLAALPAGGDRTL</sequence>
<dbReference type="PANTHER" id="PTHR43784">
    <property type="entry name" value="GDSL-LIKE LIPASE/ACYLHYDROLASE, PUTATIVE (AFU_ORTHOLOGUE AFUA_2G00820)-RELATED"/>
    <property type="match status" value="1"/>
</dbReference>
<keyword evidence="2" id="KW-0378">Hydrolase</keyword>
<evidence type="ECO:0000313" key="3">
    <source>
        <dbReference type="Proteomes" id="UP000194218"/>
    </source>
</evidence>
<evidence type="ECO:0000259" key="1">
    <source>
        <dbReference type="Pfam" id="PF13472"/>
    </source>
</evidence>
<name>A0A1W7D5T0_9ACTN</name>
<keyword evidence="3" id="KW-1185">Reference proteome</keyword>
<dbReference type="RefSeq" id="WP_086162302.1">
    <property type="nucleotide sequence ID" value="NZ_CP021121.1"/>
</dbReference>
<accession>A0A1W7D5T0</accession>
<gene>
    <name evidence="2" type="ORF">CAG99_17910</name>
</gene>
<organism evidence="2 3">
    <name type="scientific">Streptomyces marincola</name>
    <dbReference type="NCBI Taxonomy" id="2878388"/>
    <lineage>
        <taxon>Bacteria</taxon>
        <taxon>Bacillati</taxon>
        <taxon>Actinomycetota</taxon>
        <taxon>Actinomycetes</taxon>
        <taxon>Kitasatosporales</taxon>
        <taxon>Streptomycetaceae</taxon>
        <taxon>Streptomyces</taxon>
    </lineage>
</organism>
<dbReference type="EMBL" id="CP021121">
    <property type="protein sequence ID" value="ARQ72451.1"/>
    <property type="molecule type" value="Genomic_DNA"/>
</dbReference>
<dbReference type="OrthoDB" id="1828825at2"/>
<feature type="domain" description="SGNH hydrolase-type esterase" evidence="1">
    <location>
        <begin position="222"/>
        <end position="414"/>
    </location>
</feature>
<dbReference type="Pfam" id="PF13472">
    <property type="entry name" value="Lipase_GDSL_2"/>
    <property type="match status" value="1"/>
</dbReference>
<dbReference type="InterPro" id="IPR053140">
    <property type="entry name" value="GDSL_Rv0518-like"/>
</dbReference>
<dbReference type="AlphaFoldDB" id="A0A1W7D5T0"/>
<dbReference type="Proteomes" id="UP000194218">
    <property type="component" value="Chromosome"/>
</dbReference>
<dbReference type="InterPro" id="IPR013830">
    <property type="entry name" value="SGNH_hydro"/>
</dbReference>
<proteinExistence type="predicted"/>
<dbReference type="CDD" id="cd01830">
    <property type="entry name" value="XynE_like"/>
    <property type="match status" value="1"/>
</dbReference>
<reference evidence="2 3" key="1">
    <citation type="submission" date="2017-05" db="EMBL/GenBank/DDBJ databases">
        <title>Complete genome sequence of Streptomyces sp. SCSIO 03032 revealed the diverse biosynthetic pathways for its bioactive secondary metabolites.</title>
        <authorList>
            <person name="Ma L."/>
            <person name="Zhu Y."/>
            <person name="Zhang W."/>
            <person name="Zhang G."/>
            <person name="Tian X."/>
            <person name="Zhang S."/>
            <person name="Zhang C."/>
        </authorList>
    </citation>
    <scope>NUCLEOTIDE SEQUENCE [LARGE SCALE GENOMIC DNA]</scope>
    <source>
        <strain evidence="2 3">SCSIO 03032</strain>
    </source>
</reference>
<dbReference type="KEGG" id="smao:CAG99_17910"/>
<protein>
    <submittedName>
        <fullName evidence="2">SGNH hydrolase</fullName>
    </submittedName>
</protein>
<dbReference type="Gene3D" id="3.40.50.1110">
    <property type="entry name" value="SGNH hydrolase"/>
    <property type="match status" value="1"/>
</dbReference>
<dbReference type="InterPro" id="IPR036514">
    <property type="entry name" value="SGNH_hydro_sf"/>
</dbReference>
<dbReference type="PANTHER" id="PTHR43784:SF2">
    <property type="entry name" value="GDSL-LIKE LIPASE_ACYLHYDROLASE, PUTATIVE (AFU_ORTHOLOGUE AFUA_2G00820)-RELATED"/>
    <property type="match status" value="1"/>
</dbReference>